<dbReference type="RefSeq" id="WP_139246365.1">
    <property type="nucleotide sequence ID" value="NZ_FOEP01000001.1"/>
</dbReference>
<dbReference type="STRING" id="657014.SAMN04488092_101392"/>
<reference evidence="1 2" key="1">
    <citation type="submission" date="2016-10" db="EMBL/GenBank/DDBJ databases">
        <authorList>
            <person name="de Groot N.N."/>
        </authorList>
    </citation>
    <scope>NUCLEOTIDE SEQUENCE [LARGE SCALE GENOMIC DNA]</scope>
    <source>
        <strain evidence="1 2">DSM 22007</strain>
    </source>
</reference>
<accession>A0A1H8ZDA3</accession>
<dbReference type="OrthoDB" id="7862520at2"/>
<protein>
    <submittedName>
        <fullName evidence="1">Uncharacterized protein</fullName>
    </submittedName>
</protein>
<dbReference type="EMBL" id="FOEP01000001">
    <property type="protein sequence ID" value="SEP62147.1"/>
    <property type="molecule type" value="Genomic_DNA"/>
</dbReference>
<proteinExistence type="predicted"/>
<name>A0A1H8ZDA3_9RHOB</name>
<evidence type="ECO:0000313" key="2">
    <source>
        <dbReference type="Proteomes" id="UP000198634"/>
    </source>
</evidence>
<gene>
    <name evidence="1" type="ORF">SAMN04488092_101392</name>
</gene>
<sequence length="217" mass="24921">MNEWGVPDWRDATAYVGEPDWHLARWKWEFLRRRSDLRKEFDSKKAASYEQDEAWTKIDSTVPFSEYPNPDMAGFCVSTFLIEPDCPAATRLPNPRIGNQPSNCLPRLNDSTLTKVAKRDLPFDSGFYRVDCDLSRPIEPQLKAAKCALKSFQKEYAGKVIGKRRHPEKWPTYLRVLDARDAGASWAEVSEILTYSAATEQNARDIHKQALALCFNF</sequence>
<evidence type="ECO:0000313" key="1">
    <source>
        <dbReference type="EMBL" id="SEP62147.1"/>
    </source>
</evidence>
<dbReference type="Proteomes" id="UP000198634">
    <property type="component" value="Unassembled WGS sequence"/>
</dbReference>
<dbReference type="AlphaFoldDB" id="A0A1H8ZDA3"/>
<organism evidence="1 2">
    <name type="scientific">Thalassovita taeanensis</name>
    <dbReference type="NCBI Taxonomy" id="657014"/>
    <lineage>
        <taxon>Bacteria</taxon>
        <taxon>Pseudomonadati</taxon>
        <taxon>Pseudomonadota</taxon>
        <taxon>Alphaproteobacteria</taxon>
        <taxon>Rhodobacterales</taxon>
        <taxon>Roseobacteraceae</taxon>
        <taxon>Thalassovita</taxon>
    </lineage>
</organism>
<keyword evidence="2" id="KW-1185">Reference proteome</keyword>